<keyword evidence="2" id="KW-0201">Cytochrome c-type biogenesis</keyword>
<evidence type="ECO:0000259" key="5">
    <source>
        <dbReference type="PROSITE" id="PS51352"/>
    </source>
</evidence>
<dbReference type="InterPro" id="IPR036249">
    <property type="entry name" value="Thioredoxin-like_sf"/>
</dbReference>
<dbReference type="RefSeq" id="WP_134435616.1">
    <property type="nucleotide sequence ID" value="NZ_SOML01000002.1"/>
</dbReference>
<dbReference type="InterPro" id="IPR013740">
    <property type="entry name" value="Redoxin"/>
</dbReference>
<evidence type="ECO:0000256" key="3">
    <source>
        <dbReference type="ARBA" id="ARBA00023157"/>
    </source>
</evidence>
<dbReference type="PANTHER" id="PTHR42852:SF6">
    <property type="entry name" value="THIOL:DISULFIDE INTERCHANGE PROTEIN DSBE"/>
    <property type="match status" value="1"/>
</dbReference>
<dbReference type="OrthoDB" id="1120316at2"/>
<evidence type="ECO:0000256" key="4">
    <source>
        <dbReference type="ARBA" id="ARBA00023284"/>
    </source>
</evidence>
<dbReference type="PROSITE" id="PS51352">
    <property type="entry name" value="THIOREDOXIN_2"/>
    <property type="match status" value="1"/>
</dbReference>
<dbReference type="InterPro" id="IPR050553">
    <property type="entry name" value="Thioredoxin_ResA/DsbE_sf"/>
</dbReference>
<dbReference type="CDD" id="cd02966">
    <property type="entry name" value="TlpA_like_family"/>
    <property type="match status" value="1"/>
</dbReference>
<dbReference type="EMBL" id="SOML01000002">
    <property type="protein sequence ID" value="TFD97843.1"/>
    <property type="molecule type" value="Genomic_DNA"/>
</dbReference>
<proteinExistence type="predicted"/>
<dbReference type="Gene3D" id="3.40.30.10">
    <property type="entry name" value="Glutaredoxin"/>
    <property type="match status" value="1"/>
</dbReference>
<name>A0A4Y8L5J0_9BACT</name>
<evidence type="ECO:0000313" key="7">
    <source>
        <dbReference type="Proteomes" id="UP000297861"/>
    </source>
</evidence>
<dbReference type="InterPro" id="IPR013766">
    <property type="entry name" value="Thioredoxin_domain"/>
</dbReference>
<gene>
    <name evidence="6" type="ORF">E2605_04295</name>
</gene>
<keyword evidence="3" id="KW-1015">Disulfide bond</keyword>
<keyword evidence="7" id="KW-1185">Reference proteome</keyword>
<dbReference type="GO" id="GO:0016491">
    <property type="term" value="F:oxidoreductase activity"/>
    <property type="evidence" value="ECO:0007669"/>
    <property type="project" value="InterPro"/>
</dbReference>
<keyword evidence="4" id="KW-0676">Redox-active center</keyword>
<evidence type="ECO:0000256" key="1">
    <source>
        <dbReference type="ARBA" id="ARBA00004196"/>
    </source>
</evidence>
<evidence type="ECO:0000313" key="6">
    <source>
        <dbReference type="EMBL" id="TFD97843.1"/>
    </source>
</evidence>
<comment type="caution">
    <text evidence="6">The sequence shown here is derived from an EMBL/GenBank/DDBJ whole genome shotgun (WGS) entry which is preliminary data.</text>
</comment>
<dbReference type="AlphaFoldDB" id="A0A4Y8L5J0"/>
<sequence length="501" mass="58511">MKNNRLIVKVIEILFLFIITMPCYSNLQNNTIRPEIKLDTVKLSGKITDYRTNVHKPTSITLTIYQPISGNKKNIKAILNENRSFELQVETEISTSITYVNIEGNDYPLLIDLHTQKETILDIEYNKEGELLVNGNQLFTSFDIINTASNMTNMILSESDFHIKDLYLVSPDSCKTALEQEMDSRLYKYVTTNKDFSTFAKEYQTIAFKLFWITQMAFNIEQSMNTERQQRNNIKSIENIKIDKMFYSFLKELDLNNPLILLSPDLNKFIENLLFETSLKIPLIKDTPIDIWLSNVKYILSDIIGFDEGLFYDLLAANAYSIQMKNTKKPLNNKQRKNIREYFHGNDIEMMLFKQDDECLEVNQVVINRTPTVNKEELMSEIITKYKGNVVLVDFWATWCGSCLMAIDEFSTAKNRLKDKGVTFVYLTDETSPFRIWEQKIQGIGDEHYYLTTTEWNYIKDSFGFISIPCYLLYDQNGKLYKKFKGYPNANELEKSIRDLL</sequence>
<organism evidence="6 7">
    <name type="scientific">Dysgonomonas capnocytophagoides</name>
    <dbReference type="NCBI Taxonomy" id="45254"/>
    <lineage>
        <taxon>Bacteria</taxon>
        <taxon>Pseudomonadati</taxon>
        <taxon>Bacteroidota</taxon>
        <taxon>Bacteroidia</taxon>
        <taxon>Bacteroidales</taxon>
        <taxon>Dysgonomonadaceae</taxon>
        <taxon>Dysgonomonas</taxon>
    </lineage>
</organism>
<dbReference type="GO" id="GO:0030313">
    <property type="term" value="C:cell envelope"/>
    <property type="evidence" value="ECO:0007669"/>
    <property type="project" value="UniProtKB-SubCell"/>
</dbReference>
<dbReference type="Pfam" id="PF08534">
    <property type="entry name" value="Redoxin"/>
    <property type="match status" value="1"/>
</dbReference>
<feature type="domain" description="Thioredoxin" evidence="5">
    <location>
        <begin position="359"/>
        <end position="501"/>
    </location>
</feature>
<dbReference type="SUPFAM" id="SSF52833">
    <property type="entry name" value="Thioredoxin-like"/>
    <property type="match status" value="1"/>
</dbReference>
<protein>
    <submittedName>
        <fullName evidence="6">TlpA family protein disulfide reductase</fullName>
    </submittedName>
</protein>
<dbReference type="PANTHER" id="PTHR42852">
    <property type="entry name" value="THIOL:DISULFIDE INTERCHANGE PROTEIN DSBE"/>
    <property type="match status" value="1"/>
</dbReference>
<dbReference type="GO" id="GO:0017004">
    <property type="term" value="P:cytochrome complex assembly"/>
    <property type="evidence" value="ECO:0007669"/>
    <property type="project" value="UniProtKB-KW"/>
</dbReference>
<accession>A0A4Y8L5J0</accession>
<evidence type="ECO:0000256" key="2">
    <source>
        <dbReference type="ARBA" id="ARBA00022748"/>
    </source>
</evidence>
<reference evidence="6 7" key="1">
    <citation type="submission" date="2019-03" db="EMBL/GenBank/DDBJ databases">
        <title>San Antonio Military Medical Center submission to MRSN (WRAIR), pending publication.</title>
        <authorList>
            <person name="Blyth D.M."/>
            <person name="Mccarthy S.L."/>
            <person name="Schall S.E."/>
            <person name="Stam J.A."/>
            <person name="Ong A.C."/>
            <person name="Mcgann P.T."/>
        </authorList>
    </citation>
    <scope>NUCLEOTIDE SEQUENCE [LARGE SCALE GENOMIC DNA]</scope>
    <source>
        <strain evidence="6 7">MRSN571793</strain>
    </source>
</reference>
<comment type="subcellular location">
    <subcellularLocation>
        <location evidence="1">Cell envelope</location>
    </subcellularLocation>
</comment>
<dbReference type="Proteomes" id="UP000297861">
    <property type="component" value="Unassembled WGS sequence"/>
</dbReference>